<evidence type="ECO:0000256" key="1">
    <source>
        <dbReference type="ARBA" id="ARBA00023002"/>
    </source>
</evidence>
<evidence type="ECO:0000313" key="4">
    <source>
        <dbReference type="Proteomes" id="UP000050514"/>
    </source>
</evidence>
<dbReference type="STRING" id="360411.AC812_05515"/>
<dbReference type="InterPro" id="IPR023210">
    <property type="entry name" value="NADP_OxRdtase_dom"/>
</dbReference>
<keyword evidence="4" id="KW-1185">Reference proteome</keyword>
<dbReference type="InterPro" id="IPR020471">
    <property type="entry name" value="AKR"/>
</dbReference>
<keyword evidence="1" id="KW-0560">Oxidoreductase</keyword>
<comment type="caution">
    <text evidence="3">The sequence shown here is derived from an EMBL/GenBank/DDBJ whole genome shotgun (WGS) entry which is preliminary data.</text>
</comment>
<protein>
    <recommendedName>
        <fullName evidence="2">NADP-dependent oxidoreductase domain-containing protein</fullName>
    </recommendedName>
</protein>
<dbReference type="EMBL" id="LGHJ01000011">
    <property type="protein sequence ID" value="KPL76752.1"/>
    <property type="molecule type" value="Genomic_DNA"/>
</dbReference>
<accession>A0A0P6XAH9</accession>
<sequence length="313" mass="35067">MEYRPLGRSGVQVSAIGIGTNRFGSEKMPQEEVNRLLDFAEEAGINHLDTADIYTGGRSEETIGEALKGARRRKFFIATKVFFPTGEGVNERGLSRHHILEAVEASLRRLQTDTIDLYYTHRWDENTPIEETLRALDDLVRAGKVRYLGCSNYAAWQLAHANLLAEVRGWTAFTVIQSEYNLLNREVEREVLPYCRQFGVGFVPYFPLAGGFLTGKYRRGQPAPPGSRGESSAYVQGFMSDAFYDRIERLEGWAQDHGHTLNELAIAWLLAQPSVCSVIAGATRLDQVQANLRALEWKLTPGDVEELAGLLKT</sequence>
<name>A0A0P6XAH9_9CHLR</name>
<dbReference type="PANTHER" id="PTHR43364">
    <property type="entry name" value="NADH-SPECIFIC METHYLGLYOXAL REDUCTASE-RELATED"/>
    <property type="match status" value="1"/>
</dbReference>
<dbReference type="OrthoDB" id="9773828at2"/>
<reference evidence="3 4" key="1">
    <citation type="submission" date="2015-07" db="EMBL/GenBank/DDBJ databases">
        <title>Draft genome of Bellilinea caldifistulae DSM 17877.</title>
        <authorList>
            <person name="Hemp J."/>
            <person name="Ward L.M."/>
            <person name="Pace L.A."/>
            <person name="Fischer W.W."/>
        </authorList>
    </citation>
    <scope>NUCLEOTIDE SEQUENCE [LARGE SCALE GENOMIC DNA]</scope>
    <source>
        <strain evidence="3 4">GOMI-1</strain>
    </source>
</reference>
<dbReference type="PANTHER" id="PTHR43364:SF4">
    <property type="entry name" value="NAD(P)-LINKED OXIDOREDUCTASE SUPERFAMILY PROTEIN"/>
    <property type="match status" value="1"/>
</dbReference>
<dbReference type="InterPro" id="IPR036812">
    <property type="entry name" value="NAD(P)_OxRdtase_dom_sf"/>
</dbReference>
<dbReference type="PATRIC" id="fig|360411.5.peg.210"/>
<evidence type="ECO:0000259" key="2">
    <source>
        <dbReference type="Pfam" id="PF00248"/>
    </source>
</evidence>
<dbReference type="FunFam" id="3.20.20.100:FF:000004">
    <property type="entry name" value="Oxidoreductase, aldo/keto reductase"/>
    <property type="match status" value="1"/>
</dbReference>
<dbReference type="PRINTS" id="PR00069">
    <property type="entry name" value="ALDKETRDTASE"/>
</dbReference>
<dbReference type="SUPFAM" id="SSF51430">
    <property type="entry name" value="NAD(P)-linked oxidoreductase"/>
    <property type="match status" value="1"/>
</dbReference>
<dbReference type="Pfam" id="PF00248">
    <property type="entry name" value="Aldo_ket_red"/>
    <property type="match status" value="1"/>
</dbReference>
<dbReference type="GO" id="GO:0016491">
    <property type="term" value="F:oxidoreductase activity"/>
    <property type="evidence" value="ECO:0007669"/>
    <property type="project" value="UniProtKB-KW"/>
</dbReference>
<dbReference type="Proteomes" id="UP000050514">
    <property type="component" value="Unassembled WGS sequence"/>
</dbReference>
<dbReference type="GO" id="GO:0005829">
    <property type="term" value="C:cytosol"/>
    <property type="evidence" value="ECO:0007669"/>
    <property type="project" value="UniProtKB-ARBA"/>
</dbReference>
<feature type="domain" description="NADP-dependent oxidoreductase" evidence="2">
    <location>
        <begin position="15"/>
        <end position="310"/>
    </location>
</feature>
<dbReference type="Gene3D" id="3.20.20.100">
    <property type="entry name" value="NADP-dependent oxidoreductase domain"/>
    <property type="match status" value="1"/>
</dbReference>
<dbReference type="InterPro" id="IPR050523">
    <property type="entry name" value="AKR_Detox_Biosynth"/>
</dbReference>
<organism evidence="3 4">
    <name type="scientific">Bellilinea caldifistulae</name>
    <dbReference type="NCBI Taxonomy" id="360411"/>
    <lineage>
        <taxon>Bacteria</taxon>
        <taxon>Bacillati</taxon>
        <taxon>Chloroflexota</taxon>
        <taxon>Anaerolineae</taxon>
        <taxon>Anaerolineales</taxon>
        <taxon>Anaerolineaceae</taxon>
        <taxon>Bellilinea</taxon>
    </lineage>
</organism>
<evidence type="ECO:0000313" key="3">
    <source>
        <dbReference type="EMBL" id="KPL76752.1"/>
    </source>
</evidence>
<dbReference type="RefSeq" id="WP_061912827.1">
    <property type="nucleotide sequence ID" value="NZ_DF967971.1"/>
</dbReference>
<proteinExistence type="predicted"/>
<gene>
    <name evidence="3" type="ORF">AC812_05515</name>
</gene>
<dbReference type="AlphaFoldDB" id="A0A0P6XAH9"/>